<evidence type="ECO:0000313" key="4">
    <source>
        <dbReference type="Proteomes" id="UP001154259"/>
    </source>
</evidence>
<protein>
    <recommendedName>
        <fullName evidence="5">Sel1 repeat-containing protein</fullName>
    </recommendedName>
</protein>
<keyword evidence="4" id="KW-1185">Reference proteome</keyword>
<dbReference type="Proteomes" id="UP001154255">
    <property type="component" value="Unassembled WGS sequence"/>
</dbReference>
<proteinExistence type="predicted"/>
<name>A0A9W4TQC4_9PROT</name>
<reference evidence="2" key="1">
    <citation type="submission" date="2022-10" db="EMBL/GenBank/DDBJ databases">
        <authorList>
            <person name="Botero Cardona J."/>
        </authorList>
    </citation>
    <scope>NUCLEOTIDE SEQUENCE</scope>
    <source>
        <strain evidence="2">LMG 31819</strain>
        <strain evidence="1">R-53529</strain>
    </source>
</reference>
<sequence length="57" mass="6490">MVEKAAKQGNDKAQFNLERMYYLGIGVSQDHPKAKAYLNQAYLNKLQNACNDCKLLK</sequence>
<accession>A0A9W4TQC4</accession>
<dbReference type="AlphaFoldDB" id="A0A9W4TQC4"/>
<dbReference type="EMBL" id="CAMXCM010000003">
    <property type="protein sequence ID" value="CAI3945594.1"/>
    <property type="molecule type" value="Genomic_DNA"/>
</dbReference>
<dbReference type="InterPro" id="IPR011990">
    <property type="entry name" value="TPR-like_helical_dom_sf"/>
</dbReference>
<comment type="caution">
    <text evidence="2">The sequence shown here is derived from an EMBL/GenBank/DDBJ whole genome shotgun (WGS) entry which is preliminary data.</text>
</comment>
<dbReference type="RefSeq" id="WP_271788536.1">
    <property type="nucleotide sequence ID" value="NZ_CAMXCJ010000002.1"/>
</dbReference>
<dbReference type="EMBL" id="CAMXCS010000001">
    <property type="protein sequence ID" value="CAI3923231.1"/>
    <property type="molecule type" value="Genomic_DNA"/>
</dbReference>
<evidence type="ECO:0000313" key="2">
    <source>
        <dbReference type="EMBL" id="CAI3945594.1"/>
    </source>
</evidence>
<evidence type="ECO:0008006" key="5">
    <source>
        <dbReference type="Google" id="ProtNLM"/>
    </source>
</evidence>
<evidence type="ECO:0000313" key="1">
    <source>
        <dbReference type="EMBL" id="CAI3923231.1"/>
    </source>
</evidence>
<organism evidence="2 3">
    <name type="scientific">Commensalibacter communis</name>
    <dbReference type="NCBI Taxonomy" id="2972786"/>
    <lineage>
        <taxon>Bacteria</taxon>
        <taxon>Pseudomonadati</taxon>
        <taxon>Pseudomonadota</taxon>
        <taxon>Alphaproteobacteria</taxon>
        <taxon>Acetobacterales</taxon>
        <taxon>Acetobacteraceae</taxon>
    </lineage>
</organism>
<dbReference type="SUPFAM" id="SSF81901">
    <property type="entry name" value="HCP-like"/>
    <property type="match status" value="1"/>
</dbReference>
<dbReference type="Proteomes" id="UP001154259">
    <property type="component" value="Unassembled WGS sequence"/>
</dbReference>
<evidence type="ECO:0000313" key="3">
    <source>
        <dbReference type="Proteomes" id="UP001154255"/>
    </source>
</evidence>
<gene>
    <name evidence="1" type="ORF">R53529_LOCUS70</name>
    <name evidence="2" type="ORF">R53530_LOCUS1501</name>
</gene>
<dbReference type="Gene3D" id="1.25.40.10">
    <property type="entry name" value="Tetratricopeptide repeat domain"/>
    <property type="match status" value="1"/>
</dbReference>